<evidence type="ECO:0000259" key="2">
    <source>
        <dbReference type="Pfam" id="PF16036"/>
    </source>
</evidence>
<proteinExistence type="predicted"/>
<dbReference type="Pfam" id="PF16036">
    <property type="entry name" value="Chalcone_3"/>
    <property type="match status" value="1"/>
</dbReference>
<dbReference type="Proteomes" id="UP000298133">
    <property type="component" value="Unassembled WGS sequence"/>
</dbReference>
<reference evidence="3 4" key="1">
    <citation type="submission" date="2019-03" db="EMBL/GenBank/DDBJ databases">
        <title>Draft genome of Gammaproteobacteria bacterium LSUCC0057, a member of the SAR92 clade.</title>
        <authorList>
            <person name="Lanclos V.C."/>
            <person name="Doiron C."/>
            <person name="Henson M.W."/>
            <person name="Thrash J.C."/>
        </authorList>
    </citation>
    <scope>NUCLEOTIDE SEQUENCE [LARGE SCALE GENOMIC DNA]</scope>
    <source>
        <strain evidence="3 4">LSUCC0057</strain>
    </source>
</reference>
<sequence>MSPTRTSLGTLLLALWLAALPAAAAVPEQLQLVGSGKARWLTFTLYNAELYSPTGNFASLEQSDYPLALSITYQRTIAGQRLVDATALEWQRLALAHRHEWVTELTALWPDVGPGDNITFVAHSRDNGEFFFNRQPLGTIQGERFATVFLAIWLSPETRDPRLRAALTGA</sequence>
<evidence type="ECO:0000313" key="3">
    <source>
        <dbReference type="EMBL" id="TFH68857.1"/>
    </source>
</evidence>
<dbReference type="EMBL" id="SPIA01000001">
    <property type="protein sequence ID" value="TFH68857.1"/>
    <property type="molecule type" value="Genomic_DNA"/>
</dbReference>
<keyword evidence="4" id="KW-1185">Reference proteome</keyword>
<evidence type="ECO:0000256" key="1">
    <source>
        <dbReference type="SAM" id="SignalP"/>
    </source>
</evidence>
<accession>A0A4Y8UM25</accession>
<dbReference type="OrthoDB" id="8527419at2"/>
<comment type="caution">
    <text evidence="3">The sequence shown here is derived from an EMBL/GenBank/DDBJ whole genome shotgun (WGS) entry which is preliminary data.</text>
</comment>
<dbReference type="InterPro" id="IPR016087">
    <property type="entry name" value="Chalcone_isomerase"/>
</dbReference>
<feature type="signal peptide" evidence="1">
    <location>
        <begin position="1"/>
        <end position="24"/>
    </location>
</feature>
<dbReference type="AlphaFoldDB" id="A0A4Y8UM25"/>
<gene>
    <name evidence="3" type="ORF">E3W66_02585</name>
</gene>
<keyword evidence="1" id="KW-0732">Signal</keyword>
<evidence type="ECO:0000313" key="4">
    <source>
        <dbReference type="Proteomes" id="UP000298133"/>
    </source>
</evidence>
<feature type="chain" id="PRO_5021290870" description="Chalcone isomerase domain-containing protein" evidence="1">
    <location>
        <begin position="25"/>
        <end position="170"/>
    </location>
</feature>
<protein>
    <recommendedName>
        <fullName evidence="2">Chalcone isomerase domain-containing protein</fullName>
    </recommendedName>
</protein>
<organism evidence="3 4">
    <name type="scientific">Gammaproteobacteria bacterium LSUCC0057</name>
    <dbReference type="NCBI Taxonomy" id="2559237"/>
    <lineage>
        <taxon>Bacteria</taxon>
        <taxon>Pseudomonadati</taxon>
        <taxon>Pseudomonadota</taxon>
        <taxon>Gammaproteobacteria</taxon>
        <taxon>Cellvibrionales</taxon>
        <taxon>Porticoccaceae</taxon>
        <taxon>SAR92 clade</taxon>
    </lineage>
</organism>
<name>A0A4Y8UM25_9GAMM</name>
<feature type="domain" description="Chalcone isomerase" evidence="2">
    <location>
        <begin position="28"/>
        <end position="168"/>
    </location>
</feature>